<sequence>MMIFGAIPLFFMELVLGQFHRTGAISVWKIAPIFKGIGMAECLISYYVAFYYNVIIAWALYYFIASFSRVLPWTRCDNDWNTDRCYTSANASAIPANGSSSTAEYFERAVLGLDSDSGIGHLGAPRWRLVLCLMGVFVILFFSLWKGVKSSGKVVWVTATMPYVVLSVLLVRGLMLPGATEGILYFITPRIDRLSDPSVWTDAAVQIFYSVGAGFGAHIAYASYNKYHNNCYRDCLLTAGINSATSIFSGFVIFSYLGFMAKRENVEIDEVAKWGPGLVFVVYPEAISVLPGSAIWSIIFFFMLITLGLDSAMGGLEAVLTAIKDEYSWFIKRHRYGREILTGVVCGTAFLFALQNVTNAGIYMLSMWDTFAAGTAILFVVFWQAVAVGWFYGLEQFCNDIEQMLGFRPDWYWRVCWKFVSPVFLFVIIVSSIASYNPLVYKTSTAGDYTYPPWANALGWVIASSSMVLVPVVAIWKLSSTPGTWSQKLAVNISPHWEHRAIMSGETKVKRFQVSTYPTHTTSVVFIVKL</sequence>
<evidence type="ECO:0000256" key="8">
    <source>
        <dbReference type="SAM" id="Phobius"/>
    </source>
</evidence>
<dbReference type="GO" id="GO:0005886">
    <property type="term" value="C:plasma membrane"/>
    <property type="evidence" value="ECO:0007669"/>
    <property type="project" value="TreeGrafter"/>
</dbReference>
<evidence type="ECO:0000313" key="11">
    <source>
        <dbReference type="Proteomes" id="UP001209878"/>
    </source>
</evidence>
<feature type="disulfide bond" evidence="7">
    <location>
        <begin position="76"/>
        <end position="85"/>
    </location>
</feature>
<feature type="binding site" evidence="6">
    <location>
        <position position="210"/>
    </location>
    <ligand>
        <name>Na(+)</name>
        <dbReference type="ChEBI" id="CHEBI:29101"/>
        <label>1</label>
    </ligand>
</feature>
<evidence type="ECO:0000256" key="5">
    <source>
        <dbReference type="ARBA" id="ARBA00023136"/>
    </source>
</evidence>
<organism evidence="10 11">
    <name type="scientific">Ridgeia piscesae</name>
    <name type="common">Tubeworm</name>
    <dbReference type="NCBI Taxonomy" id="27915"/>
    <lineage>
        <taxon>Eukaryota</taxon>
        <taxon>Metazoa</taxon>
        <taxon>Spiralia</taxon>
        <taxon>Lophotrochozoa</taxon>
        <taxon>Annelida</taxon>
        <taxon>Polychaeta</taxon>
        <taxon>Sedentaria</taxon>
        <taxon>Canalipalpata</taxon>
        <taxon>Sabellida</taxon>
        <taxon>Siboglinidae</taxon>
        <taxon>Ridgeia</taxon>
    </lineage>
</organism>
<feature type="transmembrane region" description="Helical" evidence="8">
    <location>
        <begin position="340"/>
        <end position="365"/>
    </location>
</feature>
<keyword evidence="7" id="KW-1015">Disulfide bond</keyword>
<reference evidence="10" key="1">
    <citation type="journal article" date="2023" name="Mol. Biol. Evol.">
        <title>Third-Generation Sequencing Reveals the Adaptive Role of the Epigenome in Three Deep-Sea Polychaetes.</title>
        <authorList>
            <person name="Perez M."/>
            <person name="Aroh O."/>
            <person name="Sun Y."/>
            <person name="Lan Y."/>
            <person name="Juniper S.K."/>
            <person name="Young C.R."/>
            <person name="Angers B."/>
            <person name="Qian P.Y."/>
        </authorList>
    </citation>
    <scope>NUCLEOTIDE SEQUENCE</scope>
    <source>
        <strain evidence="10">R07B-5</strain>
    </source>
</reference>
<evidence type="ECO:0000256" key="4">
    <source>
        <dbReference type="ARBA" id="ARBA00022989"/>
    </source>
</evidence>
<evidence type="ECO:0000313" key="10">
    <source>
        <dbReference type="EMBL" id="KAK2183134.1"/>
    </source>
</evidence>
<feature type="transmembrane region" description="Helical" evidence="8">
    <location>
        <begin position="371"/>
        <end position="394"/>
    </location>
</feature>
<dbReference type="InterPro" id="IPR037272">
    <property type="entry name" value="SNS_sf"/>
</dbReference>
<accession>A0AAD9L4Z0</accession>
<dbReference type="EMBL" id="JAODUO010000322">
    <property type="protein sequence ID" value="KAK2183134.1"/>
    <property type="molecule type" value="Genomic_DNA"/>
</dbReference>
<evidence type="ECO:0000256" key="7">
    <source>
        <dbReference type="PIRSR" id="PIRSR600175-2"/>
    </source>
</evidence>
<keyword evidence="3 8" id="KW-0812">Transmembrane</keyword>
<dbReference type="InterPro" id="IPR000175">
    <property type="entry name" value="Na/ntran_symport"/>
</dbReference>
<feature type="binding site" evidence="6">
    <location>
        <position position="311"/>
    </location>
    <ligand>
        <name>Na(+)</name>
        <dbReference type="ChEBI" id="CHEBI:29101"/>
        <label>1</label>
    </ligand>
</feature>
<feature type="transmembrane region" description="Helical" evidence="8">
    <location>
        <begin position="199"/>
        <end position="224"/>
    </location>
</feature>
<comment type="caution">
    <text evidence="10">The sequence shown here is derived from an EMBL/GenBank/DDBJ whole genome shotgun (WGS) entry which is preliminary data.</text>
</comment>
<feature type="transmembrane region" description="Helical" evidence="8">
    <location>
        <begin position="165"/>
        <end position="187"/>
    </location>
</feature>
<dbReference type="Proteomes" id="UP001209878">
    <property type="component" value="Unassembled WGS sequence"/>
</dbReference>
<feature type="transmembrane region" description="Helical" evidence="8">
    <location>
        <begin position="236"/>
        <end position="259"/>
    </location>
</feature>
<dbReference type="PROSITE" id="PS50267">
    <property type="entry name" value="NA_NEUROTRAN_SYMP_3"/>
    <property type="match status" value="1"/>
</dbReference>
<protein>
    <submittedName>
        <fullName evidence="10">Uncharacterized protein</fullName>
    </submittedName>
</protein>
<keyword evidence="5 8" id="KW-0472">Membrane</keyword>
<dbReference type="PRINTS" id="PR00176">
    <property type="entry name" value="NANEUSMPORT"/>
</dbReference>
<feature type="transmembrane region" description="Helical" evidence="8">
    <location>
        <begin position="295"/>
        <end position="320"/>
    </location>
</feature>
<evidence type="ECO:0000256" key="2">
    <source>
        <dbReference type="ARBA" id="ARBA00022448"/>
    </source>
</evidence>
<evidence type="ECO:0000256" key="3">
    <source>
        <dbReference type="ARBA" id="ARBA00022692"/>
    </source>
</evidence>
<feature type="binding site" evidence="6">
    <location>
        <position position="310"/>
    </location>
    <ligand>
        <name>Na(+)</name>
        <dbReference type="ChEBI" id="CHEBI:29101"/>
        <label>1</label>
    </ligand>
</feature>
<comment type="subcellular location">
    <subcellularLocation>
        <location evidence="1">Membrane</location>
        <topology evidence="1">Multi-pass membrane protein</topology>
    </subcellularLocation>
</comment>
<keyword evidence="2" id="KW-0813">Transport</keyword>
<keyword evidence="6" id="KW-0479">Metal-binding</keyword>
<feature type="transmembrane region" description="Helical" evidence="8">
    <location>
        <begin position="457"/>
        <end position="478"/>
    </location>
</feature>
<dbReference type="GO" id="GO:0035725">
    <property type="term" value="P:sodium ion transmembrane transport"/>
    <property type="evidence" value="ECO:0007669"/>
    <property type="project" value="TreeGrafter"/>
</dbReference>
<dbReference type="GO" id="GO:0006865">
    <property type="term" value="P:amino acid transport"/>
    <property type="evidence" value="ECO:0007669"/>
    <property type="project" value="TreeGrafter"/>
</dbReference>
<feature type="signal peptide" evidence="9">
    <location>
        <begin position="1"/>
        <end position="17"/>
    </location>
</feature>
<name>A0AAD9L4Z0_RIDPI</name>
<feature type="binding site" evidence="6">
    <location>
        <position position="307"/>
    </location>
    <ligand>
        <name>Na(+)</name>
        <dbReference type="ChEBI" id="CHEBI:29101"/>
        <label>1</label>
    </ligand>
</feature>
<feature type="transmembrane region" description="Helical" evidence="8">
    <location>
        <begin position="415"/>
        <end position="437"/>
    </location>
</feature>
<dbReference type="PANTHER" id="PTHR11616:SF38">
    <property type="entry name" value="SODIUM-DEPENDENT DOPAMINE TRANSPORTER"/>
    <property type="match status" value="1"/>
</dbReference>
<dbReference type="AlphaFoldDB" id="A0AAD9L4Z0"/>
<feature type="chain" id="PRO_5042175192" evidence="9">
    <location>
        <begin position="18"/>
        <end position="530"/>
    </location>
</feature>
<feature type="transmembrane region" description="Helical" evidence="8">
    <location>
        <begin position="127"/>
        <end position="145"/>
    </location>
</feature>
<dbReference type="GO" id="GO:0046872">
    <property type="term" value="F:metal ion binding"/>
    <property type="evidence" value="ECO:0007669"/>
    <property type="project" value="UniProtKB-KW"/>
</dbReference>
<feature type="binding site" evidence="6">
    <location>
        <position position="242"/>
    </location>
    <ligand>
        <name>Na(+)</name>
        <dbReference type="ChEBI" id="CHEBI:29101"/>
        <label>1</label>
    </ligand>
</feature>
<feature type="transmembrane region" description="Helical" evidence="8">
    <location>
        <begin position="44"/>
        <end position="65"/>
    </location>
</feature>
<evidence type="ECO:0000256" key="1">
    <source>
        <dbReference type="ARBA" id="ARBA00004141"/>
    </source>
</evidence>
<dbReference type="PANTHER" id="PTHR11616">
    <property type="entry name" value="SODIUM/CHLORIDE DEPENDENT TRANSPORTER"/>
    <property type="match status" value="1"/>
</dbReference>
<keyword evidence="11" id="KW-1185">Reference proteome</keyword>
<dbReference type="SUPFAM" id="SSF161070">
    <property type="entry name" value="SNF-like"/>
    <property type="match status" value="1"/>
</dbReference>
<dbReference type="Pfam" id="PF00209">
    <property type="entry name" value="SNF"/>
    <property type="match status" value="1"/>
</dbReference>
<dbReference type="PROSITE" id="PS00754">
    <property type="entry name" value="NA_NEUROTRAN_SYMP_2"/>
    <property type="match status" value="1"/>
</dbReference>
<keyword evidence="9" id="KW-0732">Signal</keyword>
<keyword evidence="6" id="KW-0915">Sodium</keyword>
<proteinExistence type="predicted"/>
<evidence type="ECO:0000256" key="6">
    <source>
        <dbReference type="PIRSR" id="PIRSR600175-1"/>
    </source>
</evidence>
<gene>
    <name evidence="10" type="ORF">NP493_318g03000</name>
</gene>
<keyword evidence="4 8" id="KW-1133">Transmembrane helix</keyword>
<evidence type="ECO:0000256" key="9">
    <source>
        <dbReference type="SAM" id="SignalP"/>
    </source>
</evidence>